<dbReference type="InterPro" id="IPR017941">
    <property type="entry name" value="Rieske_2Fe-2S"/>
</dbReference>
<dbReference type="Pfam" id="PF00355">
    <property type="entry name" value="Rieske"/>
    <property type="match status" value="1"/>
</dbReference>
<dbReference type="Pfam" id="PF01106">
    <property type="entry name" value="NifU"/>
    <property type="match status" value="1"/>
</dbReference>
<evidence type="ECO:0000256" key="3">
    <source>
        <dbReference type="ARBA" id="ARBA00022723"/>
    </source>
</evidence>
<dbReference type="GO" id="GO:0051537">
    <property type="term" value="F:2 iron, 2 sulfur cluster binding"/>
    <property type="evidence" value="ECO:0007669"/>
    <property type="project" value="UniProtKB-KW"/>
</dbReference>
<evidence type="ECO:0000313" key="7">
    <source>
        <dbReference type="EMBL" id="PXV65687.1"/>
    </source>
</evidence>
<keyword evidence="5" id="KW-0411">Iron-sulfur</keyword>
<dbReference type="RefSeq" id="WP_211307375.1">
    <property type="nucleotide sequence ID" value="NZ_CAWNXA010000009.1"/>
</dbReference>
<dbReference type="GO" id="GO:0005506">
    <property type="term" value="F:iron ion binding"/>
    <property type="evidence" value="ECO:0007669"/>
    <property type="project" value="InterPro"/>
</dbReference>
<reference evidence="7 8" key="1">
    <citation type="submission" date="2018-04" db="EMBL/GenBank/DDBJ databases">
        <title>Genomic Encyclopedia of Type Strains, Phase IV (KMG-IV): sequencing the most valuable type-strain genomes for metagenomic binning, comparative biology and taxonomic classification.</title>
        <authorList>
            <person name="Goeker M."/>
        </authorList>
    </citation>
    <scope>NUCLEOTIDE SEQUENCE [LARGE SCALE GENOMIC DNA]</scope>
    <source>
        <strain evidence="7 8">DSM 104150</strain>
    </source>
</reference>
<keyword evidence="8" id="KW-1185">Reference proteome</keyword>
<keyword evidence="3" id="KW-0479">Metal-binding</keyword>
<dbReference type="EMBL" id="QICN01000009">
    <property type="protein sequence ID" value="PXV65687.1"/>
    <property type="molecule type" value="Genomic_DNA"/>
</dbReference>
<evidence type="ECO:0000256" key="5">
    <source>
        <dbReference type="ARBA" id="ARBA00023014"/>
    </source>
</evidence>
<evidence type="ECO:0000256" key="1">
    <source>
        <dbReference type="ARBA" id="ARBA00006420"/>
    </source>
</evidence>
<organism evidence="7 8">
    <name type="scientific">Sinimarinibacterium flocculans</name>
    <dbReference type="NCBI Taxonomy" id="985250"/>
    <lineage>
        <taxon>Bacteria</taxon>
        <taxon>Pseudomonadati</taxon>
        <taxon>Pseudomonadota</taxon>
        <taxon>Gammaproteobacteria</taxon>
        <taxon>Nevskiales</taxon>
        <taxon>Nevskiaceae</taxon>
        <taxon>Sinimarinibacterium</taxon>
    </lineage>
</organism>
<dbReference type="PANTHER" id="PTHR11178">
    <property type="entry name" value="IRON-SULFUR CLUSTER SCAFFOLD PROTEIN NFU-RELATED"/>
    <property type="match status" value="1"/>
</dbReference>
<dbReference type="AlphaFoldDB" id="A0A318E8C7"/>
<dbReference type="Proteomes" id="UP000248330">
    <property type="component" value="Unassembled WGS sequence"/>
</dbReference>
<dbReference type="InterPro" id="IPR034904">
    <property type="entry name" value="FSCA_dom_sf"/>
</dbReference>
<dbReference type="GO" id="GO:0016226">
    <property type="term" value="P:iron-sulfur cluster assembly"/>
    <property type="evidence" value="ECO:0007669"/>
    <property type="project" value="InterPro"/>
</dbReference>
<sequence length="303" mass="32895">MNAMPDASVPPAPDAADDLDRLVQSIAAVENLVEAWDEPQRMGAQALKSAIEDLHKEALRRMIRALKGDPAANARLREALSDPVVWGVLRFHGLVRDPLEERVRRALEDVRPFMESHGGGVELVAVKPPDTVELRLTGSCHGCPASSTTLTQGVEKAIREHCPEILHIHQVSRSAEAANASPARGEGGSVHYISPFALGAKGGWQDATTLDRIPERGILACEIKGRALLLSRHGDAVSCFDNRCAHLGMPLDMGEVADGVITCGYHGFRYLLETGECLTAPEVQLRTHAVRVIGRRVQVRIED</sequence>
<dbReference type="InterPro" id="IPR001075">
    <property type="entry name" value="NIF_FeS_clus_asmbl_NifU_C"/>
</dbReference>
<evidence type="ECO:0000259" key="6">
    <source>
        <dbReference type="PROSITE" id="PS51296"/>
    </source>
</evidence>
<comment type="similarity">
    <text evidence="1">Belongs to the NifU family.</text>
</comment>
<evidence type="ECO:0000256" key="2">
    <source>
        <dbReference type="ARBA" id="ARBA00022714"/>
    </source>
</evidence>
<dbReference type="SUPFAM" id="SSF117916">
    <property type="entry name" value="Fe-S cluster assembly (FSCA) domain-like"/>
    <property type="match status" value="1"/>
</dbReference>
<evidence type="ECO:0000256" key="4">
    <source>
        <dbReference type="ARBA" id="ARBA00023004"/>
    </source>
</evidence>
<protein>
    <submittedName>
        <fullName evidence="7">Fe-S cluster biogenesis protein NfuA</fullName>
    </submittedName>
</protein>
<dbReference type="SUPFAM" id="SSF50022">
    <property type="entry name" value="ISP domain"/>
    <property type="match status" value="1"/>
</dbReference>
<dbReference type="PANTHER" id="PTHR11178:SF25">
    <property type="entry name" value="NIFU-LIKE PROTEIN 3, CHLOROPLASTIC"/>
    <property type="match status" value="1"/>
</dbReference>
<dbReference type="PROSITE" id="PS51296">
    <property type="entry name" value="RIESKE"/>
    <property type="match status" value="1"/>
</dbReference>
<dbReference type="Gene3D" id="2.102.10.10">
    <property type="entry name" value="Rieske [2Fe-2S] iron-sulphur domain"/>
    <property type="match status" value="1"/>
</dbReference>
<dbReference type="InterPro" id="IPR036922">
    <property type="entry name" value="Rieske_2Fe-2S_sf"/>
</dbReference>
<keyword evidence="2" id="KW-0001">2Fe-2S</keyword>
<gene>
    <name evidence="7" type="ORF">C8D93_10966</name>
</gene>
<feature type="domain" description="Rieske" evidence="6">
    <location>
        <begin position="205"/>
        <end position="299"/>
    </location>
</feature>
<evidence type="ECO:0000313" key="8">
    <source>
        <dbReference type="Proteomes" id="UP000248330"/>
    </source>
</evidence>
<dbReference type="Gene3D" id="3.30.300.130">
    <property type="entry name" value="Fe-S cluster assembly (FSCA)"/>
    <property type="match status" value="1"/>
</dbReference>
<keyword evidence="4" id="KW-0408">Iron</keyword>
<name>A0A318E8C7_9GAMM</name>
<comment type="caution">
    <text evidence="7">The sequence shown here is derived from an EMBL/GenBank/DDBJ whole genome shotgun (WGS) entry which is preliminary data.</text>
</comment>
<proteinExistence type="inferred from homology"/>
<accession>A0A318E8C7</accession>